<evidence type="ECO:0000313" key="3">
    <source>
        <dbReference type="Proteomes" id="UP001164743"/>
    </source>
</evidence>
<feature type="compositionally biased region" description="Polar residues" evidence="1">
    <location>
        <begin position="118"/>
        <end position="137"/>
    </location>
</feature>
<accession>A0ABY7CRF4</accession>
<feature type="region of interest" description="Disordered" evidence="1">
    <location>
        <begin position="114"/>
        <end position="148"/>
    </location>
</feature>
<proteinExistence type="predicted"/>
<reference evidence="2" key="1">
    <citation type="submission" date="2022-10" db="EMBL/GenBank/DDBJ databases">
        <title>Puccinia triticina Genome sequencing and assembly.</title>
        <authorList>
            <person name="Li C."/>
        </authorList>
    </citation>
    <scope>NUCLEOTIDE SEQUENCE</scope>
    <source>
        <strain evidence="2">Pt15</strain>
    </source>
</reference>
<evidence type="ECO:0000256" key="1">
    <source>
        <dbReference type="SAM" id="MobiDB-lite"/>
    </source>
</evidence>
<protein>
    <submittedName>
        <fullName evidence="2">Uncharacterized protein</fullName>
    </submittedName>
</protein>
<name>A0ABY7CRF4_9BASI</name>
<organism evidence="2 3">
    <name type="scientific">Puccinia triticina</name>
    <dbReference type="NCBI Taxonomy" id="208348"/>
    <lineage>
        <taxon>Eukaryota</taxon>
        <taxon>Fungi</taxon>
        <taxon>Dikarya</taxon>
        <taxon>Basidiomycota</taxon>
        <taxon>Pucciniomycotina</taxon>
        <taxon>Pucciniomycetes</taxon>
        <taxon>Pucciniales</taxon>
        <taxon>Pucciniaceae</taxon>
        <taxon>Puccinia</taxon>
    </lineage>
</organism>
<dbReference type="EMBL" id="CP110427">
    <property type="protein sequence ID" value="WAQ86360.1"/>
    <property type="molecule type" value="Genomic_DNA"/>
</dbReference>
<dbReference type="GeneID" id="77812375"/>
<dbReference type="RefSeq" id="XP_053021915.1">
    <property type="nucleotide sequence ID" value="XM_053171481.1"/>
</dbReference>
<sequence length="148" mass="15784">MEEFVGNLTLLGNIITNQSSRGGGHNRSLIGSTLSAATGFATRLAALWVPSQPAKNSNRASWEPTIAMDGAQSHGKDHQHHHPDIPINKSSGDKHLTRTTATRCCTSLIQNYPEDSATAGSEDSSGYLNNSQASSAGRTPLKPRHKQP</sequence>
<dbReference type="Proteomes" id="UP001164743">
    <property type="component" value="Chromosome 7A"/>
</dbReference>
<evidence type="ECO:0000313" key="2">
    <source>
        <dbReference type="EMBL" id="WAQ86360.1"/>
    </source>
</evidence>
<keyword evidence="3" id="KW-1185">Reference proteome</keyword>
<gene>
    <name evidence="2" type="ORF">PtA15_7A86</name>
</gene>
<feature type="region of interest" description="Disordered" evidence="1">
    <location>
        <begin position="69"/>
        <end position="98"/>
    </location>
</feature>